<accession>A0A8S4ATS4</accession>
<evidence type="ECO:0000313" key="2">
    <source>
        <dbReference type="EMBL" id="CAG5896004.1"/>
    </source>
</evidence>
<feature type="compositionally biased region" description="Polar residues" evidence="1">
    <location>
        <begin position="74"/>
        <end position="86"/>
    </location>
</feature>
<dbReference type="GO" id="GO:0005925">
    <property type="term" value="C:focal adhesion"/>
    <property type="evidence" value="ECO:0007669"/>
    <property type="project" value="TreeGrafter"/>
</dbReference>
<dbReference type="GO" id="GO:0001725">
    <property type="term" value="C:stress fiber"/>
    <property type="evidence" value="ECO:0007669"/>
    <property type="project" value="TreeGrafter"/>
</dbReference>
<feature type="compositionally biased region" description="Basic residues" evidence="1">
    <location>
        <begin position="559"/>
        <end position="573"/>
    </location>
</feature>
<protein>
    <submittedName>
        <fullName evidence="2">(Atlantic silverside) hypothetical protein</fullName>
    </submittedName>
</protein>
<dbReference type="InterPro" id="IPR030072">
    <property type="entry name" value="XIRP1/XIRP2"/>
</dbReference>
<dbReference type="EMBL" id="CAJRST010006668">
    <property type="protein sequence ID" value="CAG5896004.1"/>
    <property type="molecule type" value="Genomic_DNA"/>
</dbReference>
<feature type="region of interest" description="Disordered" evidence="1">
    <location>
        <begin position="55"/>
        <end position="95"/>
    </location>
</feature>
<feature type="compositionally biased region" description="Basic and acidic residues" evidence="1">
    <location>
        <begin position="265"/>
        <end position="278"/>
    </location>
</feature>
<keyword evidence="3" id="KW-1185">Reference proteome</keyword>
<feature type="region of interest" description="Disordered" evidence="1">
    <location>
        <begin position="259"/>
        <end position="293"/>
    </location>
</feature>
<feature type="region of interest" description="Disordered" evidence="1">
    <location>
        <begin position="555"/>
        <end position="582"/>
    </location>
</feature>
<evidence type="ECO:0000313" key="3">
    <source>
        <dbReference type="Proteomes" id="UP000677803"/>
    </source>
</evidence>
<sequence>MEWKNDLRRTQSVRSIPSSCDKPAWTATGLRDRAISVSQLVARYQTEVEVGTQIGASTGGNAAGMTKPPLSEMTPPSRQSTGTHLESPTRKNEVRELVPAKANLTRSKSTGSLQSTTRSIEALKTLFETKSTAKNKVKSDFKAAGITPRHTADVPVMNGEAEDVQLAAEQQKVPAGKNTKKDAKEDHERKKVVNQIERRKTIGGVDFEKIRASEADEKRRSIADFRNSSFIQTKETLSVSVKAMSALYLSKVANQESKQALSKPMAEDSQQRKDDVHQLPKQTCPPGTEDIHGAHSQQLVPSQLSKEKLYQQRQKCELRRLLKHTHPELRMLEDAVDEEFAEILSSESATAGETGYEGEVLSRCLLFENPGLSNNVPPCTPKIHMAGAVKRQDFSETAPGFDGTVDGPCTESAKGFVEDEKSAQFGPDLNRECEDEVGRDVKQGGKVEMRERKGQTETEFERRQRLSVHMDEIMRGNMTTAMEIFDNLRKQEQLQSILSRVEEIEQDTTFISIQSAARKRNEVGVAPPEPTMCPACRRSPKPEEKFRTTKTVTCNSPAQKRKTVPTKKGKRQCNHSPPSSNREVTVLQVQTDSEGNSIAGTITENYERADNFGNRFHSSKTSNVVDILPETPTTSQAAISPANYQVAPHPKEKAFQMVAETRQKM</sequence>
<proteinExistence type="predicted"/>
<dbReference type="PANTHER" id="PTHR22591:SF2">
    <property type="entry name" value="XIN ACTIN-BINDING REPEAT-CONTAINING PROTEIN 1"/>
    <property type="match status" value="1"/>
</dbReference>
<name>A0A8S4ATS4_9TELE</name>
<organism evidence="2 3">
    <name type="scientific">Menidia menidia</name>
    <name type="common">Atlantic silverside</name>
    <dbReference type="NCBI Taxonomy" id="238744"/>
    <lineage>
        <taxon>Eukaryota</taxon>
        <taxon>Metazoa</taxon>
        <taxon>Chordata</taxon>
        <taxon>Craniata</taxon>
        <taxon>Vertebrata</taxon>
        <taxon>Euteleostomi</taxon>
        <taxon>Actinopterygii</taxon>
        <taxon>Neopterygii</taxon>
        <taxon>Teleostei</taxon>
        <taxon>Neoteleostei</taxon>
        <taxon>Acanthomorphata</taxon>
        <taxon>Ovalentaria</taxon>
        <taxon>Atherinomorphae</taxon>
        <taxon>Atheriniformes</taxon>
        <taxon>Atherinopsidae</taxon>
        <taxon>Menidiinae</taxon>
        <taxon>Menidia</taxon>
    </lineage>
</organism>
<comment type="caution">
    <text evidence="2">The sequence shown here is derived from an EMBL/GenBank/DDBJ whole genome shotgun (WGS) entry which is preliminary data.</text>
</comment>
<evidence type="ECO:0000256" key="1">
    <source>
        <dbReference type="SAM" id="MobiDB-lite"/>
    </source>
</evidence>
<dbReference type="Proteomes" id="UP000677803">
    <property type="component" value="Unassembled WGS sequence"/>
</dbReference>
<dbReference type="GO" id="GO:0051015">
    <property type="term" value="F:actin filament binding"/>
    <property type="evidence" value="ECO:0007669"/>
    <property type="project" value="TreeGrafter"/>
</dbReference>
<dbReference type="OrthoDB" id="6129702at2759"/>
<dbReference type="PANTHER" id="PTHR22591">
    <property type="entry name" value="XIN"/>
    <property type="match status" value="1"/>
</dbReference>
<dbReference type="GO" id="GO:0007015">
    <property type="term" value="P:actin filament organization"/>
    <property type="evidence" value="ECO:0007669"/>
    <property type="project" value="TreeGrafter"/>
</dbReference>
<gene>
    <name evidence="2" type="ORF">MMEN_LOCUS7050</name>
</gene>
<reference evidence="2" key="1">
    <citation type="submission" date="2021-05" db="EMBL/GenBank/DDBJ databases">
        <authorList>
            <person name="Tigano A."/>
        </authorList>
    </citation>
    <scope>NUCLEOTIDE SEQUENCE</scope>
</reference>
<feature type="region of interest" description="Disordered" evidence="1">
    <location>
        <begin position="1"/>
        <end position="25"/>
    </location>
</feature>
<dbReference type="AlphaFoldDB" id="A0A8S4ATS4"/>